<dbReference type="PANTHER" id="PTHR43669:SF3">
    <property type="entry name" value="ALCOHOL DEHYDROGENASE, PUTATIVE (AFU_ORTHOLOGUE AFUA_3G03445)-RELATED"/>
    <property type="match status" value="1"/>
</dbReference>
<dbReference type="OrthoDB" id="670853at2"/>
<dbReference type="Proteomes" id="UP000249304">
    <property type="component" value="Unassembled WGS sequence"/>
</dbReference>
<dbReference type="PRINTS" id="PR00081">
    <property type="entry name" value="GDHRDH"/>
</dbReference>
<organism evidence="3 4">
    <name type="scientific">Nonomuraea aridisoli</name>
    <dbReference type="NCBI Taxonomy" id="2070368"/>
    <lineage>
        <taxon>Bacteria</taxon>
        <taxon>Bacillati</taxon>
        <taxon>Actinomycetota</taxon>
        <taxon>Actinomycetes</taxon>
        <taxon>Streptosporangiales</taxon>
        <taxon>Streptosporangiaceae</taxon>
        <taxon>Nonomuraea</taxon>
    </lineage>
</organism>
<dbReference type="InterPro" id="IPR002347">
    <property type="entry name" value="SDR_fam"/>
</dbReference>
<dbReference type="EMBL" id="POUD01000177">
    <property type="protein sequence ID" value="PZG12759.1"/>
    <property type="molecule type" value="Genomic_DNA"/>
</dbReference>
<sequence>MLLENKVAVVYGAGGAIGGAAARAFAREGARVHLAGRTRKTLDEVADDIRAAGGTAETAVVDALDEAEVDAFADAVASRAGGIDVSFNVIGVQDVQKPLTEISLAEFLRPIEVATRTQFLTARAAVRHMIPRRTGVILLFGGGGPQTVPGLGGFKVALDAMESMRRQWACEAGPYGVRVVTLVTGGVPESIAATEPAKEAIAASIAESALLKRAATLQDVGDVAAFAASDLARTMTSATVNLSCGAIVDH</sequence>
<keyword evidence="2" id="KW-0560">Oxidoreductase</keyword>
<proteinExistence type="inferred from homology"/>
<dbReference type="SUPFAM" id="SSF51735">
    <property type="entry name" value="NAD(P)-binding Rossmann-fold domains"/>
    <property type="match status" value="1"/>
</dbReference>
<dbReference type="GO" id="GO:0016491">
    <property type="term" value="F:oxidoreductase activity"/>
    <property type="evidence" value="ECO:0007669"/>
    <property type="project" value="UniProtKB-KW"/>
</dbReference>
<evidence type="ECO:0000256" key="2">
    <source>
        <dbReference type="ARBA" id="ARBA00023002"/>
    </source>
</evidence>
<keyword evidence="4" id="KW-1185">Reference proteome</keyword>
<dbReference type="PANTHER" id="PTHR43669">
    <property type="entry name" value="5-KETO-D-GLUCONATE 5-REDUCTASE"/>
    <property type="match status" value="1"/>
</dbReference>
<evidence type="ECO:0000313" key="4">
    <source>
        <dbReference type="Proteomes" id="UP000249304"/>
    </source>
</evidence>
<dbReference type="Gene3D" id="3.40.50.720">
    <property type="entry name" value="NAD(P)-binding Rossmann-like Domain"/>
    <property type="match status" value="1"/>
</dbReference>
<dbReference type="AlphaFoldDB" id="A0A2W2E7V0"/>
<gene>
    <name evidence="3" type="ORF">C1J01_31920</name>
</gene>
<comment type="similarity">
    <text evidence="1">Belongs to the short-chain dehydrogenases/reductases (SDR) family.</text>
</comment>
<protein>
    <submittedName>
        <fullName evidence="3">3-oxoacyl-ACP reductase</fullName>
    </submittedName>
</protein>
<comment type="caution">
    <text evidence="3">The sequence shown here is derived from an EMBL/GenBank/DDBJ whole genome shotgun (WGS) entry which is preliminary data.</text>
</comment>
<accession>A0A2W2E7V0</accession>
<dbReference type="CDD" id="cd05233">
    <property type="entry name" value="SDR_c"/>
    <property type="match status" value="1"/>
</dbReference>
<dbReference type="Pfam" id="PF13561">
    <property type="entry name" value="adh_short_C2"/>
    <property type="match status" value="1"/>
</dbReference>
<evidence type="ECO:0000256" key="1">
    <source>
        <dbReference type="ARBA" id="ARBA00006484"/>
    </source>
</evidence>
<reference evidence="3 4" key="1">
    <citation type="submission" date="2018-01" db="EMBL/GenBank/DDBJ databases">
        <title>Draft genome sequence of Nonomuraea sp. KC333.</title>
        <authorList>
            <person name="Sahin N."/>
            <person name="Saygin H."/>
            <person name="Ay H."/>
        </authorList>
    </citation>
    <scope>NUCLEOTIDE SEQUENCE [LARGE SCALE GENOMIC DNA]</scope>
    <source>
        <strain evidence="3 4">KC333</strain>
    </source>
</reference>
<evidence type="ECO:0000313" key="3">
    <source>
        <dbReference type="EMBL" id="PZG12759.1"/>
    </source>
</evidence>
<dbReference type="InterPro" id="IPR036291">
    <property type="entry name" value="NAD(P)-bd_dom_sf"/>
</dbReference>
<name>A0A2W2E7V0_9ACTN</name>